<comment type="pathway">
    <text evidence="2">Protein modification; protein glycosylation.</text>
</comment>
<keyword evidence="5 12" id="KW-0328">Glycosyltransferase</keyword>
<dbReference type="PANTHER" id="PTHR13036">
    <property type="entry name" value="BETA1,4 MANNOSYLTRANSFERASE"/>
    <property type="match status" value="1"/>
</dbReference>
<dbReference type="EC" id="2.4.1.142" evidence="3"/>
<dbReference type="GO" id="GO:0005789">
    <property type="term" value="C:endoplasmic reticulum membrane"/>
    <property type="evidence" value="ECO:0007669"/>
    <property type="project" value="UniProtKB-SubCell"/>
</dbReference>
<dbReference type="EMBL" id="CP119882">
    <property type="protein sequence ID" value="WFD37030.1"/>
    <property type="molecule type" value="Genomic_DNA"/>
</dbReference>
<accession>A0AAF0EUE7</accession>
<comment type="subcellular location">
    <subcellularLocation>
        <location evidence="1">Endoplasmic reticulum membrane</location>
        <topology evidence="1">Single-pass membrane protein</topology>
    </subcellularLocation>
</comment>
<dbReference type="Pfam" id="PF13692">
    <property type="entry name" value="Glyco_trans_1_4"/>
    <property type="match status" value="1"/>
</dbReference>
<gene>
    <name evidence="12" type="primary">ALG1</name>
    <name evidence="12" type="ORF">MCUN1_003922</name>
</gene>
<evidence type="ECO:0000256" key="2">
    <source>
        <dbReference type="ARBA" id="ARBA00004922"/>
    </source>
</evidence>
<evidence type="ECO:0000256" key="3">
    <source>
        <dbReference type="ARBA" id="ARBA00012611"/>
    </source>
</evidence>
<sequence>MLVKAAAHIERLSGRYAHAHLFVTDAMRTALTAAWDLRGVTRVLHDRPPKSFCRTSAADAHALFERIGPDLWGTQPFTNSEGWRQDRPALVVTSTSYTADEDLGMLLDAADLYDRHAAPALPRLAIVVTGKGPLKSAYEQEMRRRSSAWRRVSITTAWLAAEDYPVLLGAADVGVSLHSSSSGLDLPMKVVDMLGCGTPVCALQFACLHELVVAGVNGQVFTNASELCDALQRVLGGKSTRATFVGGDAQNWDDNWTRVVAPLL</sequence>
<evidence type="ECO:0000256" key="4">
    <source>
        <dbReference type="ARBA" id="ARBA00015841"/>
    </source>
</evidence>
<dbReference type="InterPro" id="IPR026051">
    <property type="entry name" value="ALG1-like"/>
</dbReference>
<proteinExistence type="predicted"/>
<evidence type="ECO:0000313" key="12">
    <source>
        <dbReference type="EMBL" id="WFD37030.1"/>
    </source>
</evidence>
<organism evidence="12 13">
    <name type="scientific">Malassezia cuniculi</name>
    <dbReference type="NCBI Taxonomy" id="948313"/>
    <lineage>
        <taxon>Eukaryota</taxon>
        <taxon>Fungi</taxon>
        <taxon>Dikarya</taxon>
        <taxon>Basidiomycota</taxon>
        <taxon>Ustilaginomycotina</taxon>
        <taxon>Malasseziomycetes</taxon>
        <taxon>Malasseziales</taxon>
        <taxon>Malasseziaceae</taxon>
        <taxon>Malassezia</taxon>
    </lineage>
</organism>
<evidence type="ECO:0000256" key="7">
    <source>
        <dbReference type="ARBA" id="ARBA00022692"/>
    </source>
</evidence>
<evidence type="ECO:0000256" key="8">
    <source>
        <dbReference type="ARBA" id="ARBA00022824"/>
    </source>
</evidence>
<keyword evidence="13" id="KW-1185">Reference proteome</keyword>
<dbReference type="Gene3D" id="3.40.50.2000">
    <property type="entry name" value="Glycogen Phosphorylase B"/>
    <property type="match status" value="1"/>
</dbReference>
<name>A0AAF0EUE7_9BASI</name>
<keyword evidence="8" id="KW-0256">Endoplasmic reticulum</keyword>
<evidence type="ECO:0000256" key="9">
    <source>
        <dbReference type="ARBA" id="ARBA00022989"/>
    </source>
</evidence>
<dbReference type="AlphaFoldDB" id="A0AAF0EUE7"/>
<evidence type="ECO:0000256" key="5">
    <source>
        <dbReference type="ARBA" id="ARBA00022676"/>
    </source>
</evidence>
<keyword evidence="10" id="KW-0472">Membrane</keyword>
<evidence type="ECO:0000256" key="10">
    <source>
        <dbReference type="ARBA" id="ARBA00023136"/>
    </source>
</evidence>
<dbReference type="Proteomes" id="UP001219933">
    <property type="component" value="Chromosome 6"/>
</dbReference>
<evidence type="ECO:0000256" key="11">
    <source>
        <dbReference type="ARBA" id="ARBA00024899"/>
    </source>
</evidence>
<comment type="function">
    <text evidence="11">Participates in the formation of the lipid-linked precursor oligosaccharide for N-glycosylation. Involved in assembling the dolichol-pyrophosphate-GlcNAc(2)-Man(5) intermediate on the cytoplasmic surface of the ER.</text>
</comment>
<evidence type="ECO:0000256" key="6">
    <source>
        <dbReference type="ARBA" id="ARBA00022679"/>
    </source>
</evidence>
<evidence type="ECO:0000256" key="1">
    <source>
        <dbReference type="ARBA" id="ARBA00004389"/>
    </source>
</evidence>
<reference evidence="12" key="1">
    <citation type="submission" date="2023-03" db="EMBL/GenBank/DDBJ databases">
        <title>Mating type loci evolution in Malassezia.</title>
        <authorList>
            <person name="Coelho M.A."/>
        </authorList>
    </citation>
    <scope>NUCLEOTIDE SEQUENCE</scope>
    <source>
        <strain evidence="12">CBS 11721</strain>
    </source>
</reference>
<keyword evidence="7" id="KW-0812">Transmembrane</keyword>
<keyword evidence="9" id="KW-1133">Transmembrane helix</keyword>
<keyword evidence="6 12" id="KW-0808">Transferase</keyword>
<dbReference type="SUPFAM" id="SSF53756">
    <property type="entry name" value="UDP-Glycosyltransferase/glycogen phosphorylase"/>
    <property type="match status" value="1"/>
</dbReference>
<dbReference type="GO" id="GO:0004578">
    <property type="term" value="F:chitobiosyldiphosphodolichol beta-mannosyltransferase activity"/>
    <property type="evidence" value="ECO:0007669"/>
    <property type="project" value="UniProtKB-EC"/>
</dbReference>
<evidence type="ECO:0000313" key="13">
    <source>
        <dbReference type="Proteomes" id="UP001219933"/>
    </source>
</evidence>
<protein>
    <recommendedName>
        <fullName evidence="4">Chitobiosyldiphosphodolichol beta-mannosyltransferase</fullName>
        <ecNumber evidence="3">2.4.1.142</ecNumber>
    </recommendedName>
</protein>
<dbReference type="PANTHER" id="PTHR13036:SF0">
    <property type="entry name" value="CHITOBIOSYLDIPHOSPHODOLICHOL BETA-MANNOSYLTRANSFERASE"/>
    <property type="match status" value="1"/>
</dbReference>